<dbReference type="GO" id="GO:0000244">
    <property type="term" value="P:spliceosomal tri-snRNP complex assembly"/>
    <property type="evidence" value="ECO:0007669"/>
    <property type="project" value="TreeGrafter"/>
</dbReference>
<dbReference type="GO" id="GO:0071001">
    <property type="term" value="C:U4/U6 snRNP"/>
    <property type="evidence" value="ECO:0007669"/>
    <property type="project" value="EnsemblFungi"/>
</dbReference>
<dbReference type="InterPro" id="IPR010491">
    <property type="entry name" value="PRP1_N"/>
</dbReference>
<name>A7TJE0_VANPO</name>
<feature type="region of interest" description="Disordered" evidence="4">
    <location>
        <begin position="1"/>
        <end position="36"/>
    </location>
</feature>
<feature type="domain" description="PRP1 splicing factor N-terminal" evidence="5">
    <location>
        <begin position="11"/>
        <end position="138"/>
    </location>
</feature>
<dbReference type="OrthoDB" id="440128at2759"/>
<dbReference type="GeneID" id="5545817"/>
<dbReference type="SMART" id="SM00386">
    <property type="entry name" value="HAT"/>
    <property type="match status" value="6"/>
</dbReference>
<proteinExistence type="predicted"/>
<dbReference type="OMA" id="DGWAWYY"/>
<dbReference type="InterPro" id="IPR003107">
    <property type="entry name" value="HAT"/>
</dbReference>
<evidence type="ECO:0000256" key="3">
    <source>
        <dbReference type="ARBA" id="ARBA00023242"/>
    </source>
</evidence>
<evidence type="ECO:0000313" key="6">
    <source>
        <dbReference type="EMBL" id="EDO17590.1"/>
    </source>
</evidence>
<evidence type="ECO:0000256" key="4">
    <source>
        <dbReference type="SAM" id="MobiDB-lite"/>
    </source>
</evidence>
<dbReference type="PANTHER" id="PTHR11246">
    <property type="entry name" value="PRE-MRNA SPLICING FACTOR"/>
    <property type="match status" value="1"/>
</dbReference>
<keyword evidence="7" id="KW-1185">Reference proteome</keyword>
<evidence type="ECO:0000256" key="1">
    <source>
        <dbReference type="ARBA" id="ARBA00004123"/>
    </source>
</evidence>
<gene>
    <name evidence="6" type="ORF">Kpol_1061p12</name>
</gene>
<protein>
    <recommendedName>
        <fullName evidence="5">PRP1 splicing factor N-terminal domain-containing protein</fullName>
    </recommendedName>
</protein>
<sequence>MQRPAFLDQDPPPGYIPGIGRGATGFSTRGDNNKKIPKRLQGENIRTSSYNFKQNDINEDLEAEKIFGDIDSKLAKRSRAWNKKNEASNNHNNDNNNVINVINSTKISGNFNDLKQSLSNVTDDQWLNIPEAGDITKRNKRQRLEDQLLRKSYAAPDTLLSNQLNLSKLTEERDRLLGRQLDSSLMDTGFEDKKKDDVGKYLQELDGIAPNNDETNDDSVNNMRVILQSYIKSDKQHPEGWLASARLEERGGRIKAARSIIADGSKYCPRSEDIWLENIRLNEIDKYLCKTLVAKAIRFNPDSLALWIKAIDLEDETINKQRVVRKAIQEISNQEELWKLAIEYESEDNEKLRIALKAVQFVPKSIYLWKTLVKFQPHDDAKISLNKVKTFLPNEPQVLIMAANIEEKFNKNCTVDTIVDFLIDGIKELQENGTTLPLLTWIKEAQNLGKEPTAKYTSEAIIIAALISESGDLYSSENIQQIKNLESTSSKITVLKYLLQHNPGKLSLWKLLSDICYTDNKSSILFDVFQSILFEGHQGSDVLKGYPVLALMYSKAVWKKDCDVDRAIKILEQTLTILPKNLDIWLAKIKLFSRSSRLAEVRSLFEDSIQKLPVDEVPNIERLYYKYISFLRYQNENEKAIQLLENDYIQKFSSNHKFYLQLGQIYETIGDIESSRKWLKYGTEKIPSCPALWVSLSKLDECSFNNSVKARADLDMAILKNPKEELLFLAKAQLEKRLGNVEQASLVVSQGLKQLSSSAVLWVEKIKLSNSKKPISKKTLFQDALKNTSNSYLTLLEIGISFYQDLQFQTALKWLHRSTKSNPRYGDSWVWLARCYIKLKTPINSCREQIEEVEPTHGPEWISISKDINTQYLKPSDILDRLLQKKC</sequence>
<dbReference type="RefSeq" id="XP_001645448.1">
    <property type="nucleotide sequence ID" value="XM_001645398.1"/>
</dbReference>
<dbReference type="SUPFAM" id="SSF48452">
    <property type="entry name" value="TPR-like"/>
    <property type="match status" value="3"/>
</dbReference>
<dbReference type="AlphaFoldDB" id="A7TJE0"/>
<dbReference type="GO" id="GO:0046540">
    <property type="term" value="C:U4/U6 x U5 tri-snRNP complex"/>
    <property type="evidence" value="ECO:0007669"/>
    <property type="project" value="EnsemblFungi"/>
</dbReference>
<dbReference type="EMBL" id="DS480401">
    <property type="protein sequence ID" value="EDO17590.1"/>
    <property type="molecule type" value="Genomic_DNA"/>
</dbReference>
<dbReference type="Proteomes" id="UP000000267">
    <property type="component" value="Unassembled WGS sequence"/>
</dbReference>
<evidence type="ECO:0000256" key="2">
    <source>
        <dbReference type="ARBA" id="ARBA00022737"/>
    </source>
</evidence>
<organism evidence="7">
    <name type="scientific">Vanderwaltozyma polyspora (strain ATCC 22028 / DSM 70294 / BCRC 21397 / CBS 2163 / NBRC 10782 / NRRL Y-8283 / UCD 57-17)</name>
    <name type="common">Kluyveromyces polysporus</name>
    <dbReference type="NCBI Taxonomy" id="436907"/>
    <lineage>
        <taxon>Eukaryota</taxon>
        <taxon>Fungi</taxon>
        <taxon>Dikarya</taxon>
        <taxon>Ascomycota</taxon>
        <taxon>Saccharomycotina</taxon>
        <taxon>Saccharomycetes</taxon>
        <taxon>Saccharomycetales</taxon>
        <taxon>Saccharomycetaceae</taxon>
        <taxon>Vanderwaltozyma</taxon>
    </lineage>
</organism>
<dbReference type="KEGG" id="vpo:Kpol_1061p12"/>
<dbReference type="GO" id="GO:0071013">
    <property type="term" value="C:catalytic step 2 spliceosome"/>
    <property type="evidence" value="ECO:0007669"/>
    <property type="project" value="TreeGrafter"/>
</dbReference>
<dbReference type="Gene3D" id="1.25.40.10">
    <property type="entry name" value="Tetratricopeptide repeat domain"/>
    <property type="match status" value="3"/>
</dbReference>
<dbReference type="InterPro" id="IPR045075">
    <property type="entry name" value="Syf1-like"/>
</dbReference>
<evidence type="ECO:0000313" key="7">
    <source>
        <dbReference type="Proteomes" id="UP000000267"/>
    </source>
</evidence>
<comment type="subcellular location">
    <subcellularLocation>
        <location evidence="1">Nucleus</location>
    </subcellularLocation>
</comment>
<dbReference type="Pfam" id="PF06424">
    <property type="entry name" value="PRP1_N"/>
    <property type="match status" value="1"/>
</dbReference>
<dbReference type="STRING" id="436907.A7TJE0"/>
<dbReference type="InterPro" id="IPR011990">
    <property type="entry name" value="TPR-like_helical_dom_sf"/>
</dbReference>
<dbReference type="InParanoid" id="A7TJE0"/>
<dbReference type="PANTHER" id="PTHR11246:SF1">
    <property type="entry name" value="PRE-MRNA-PROCESSING FACTOR 6"/>
    <property type="match status" value="1"/>
</dbReference>
<evidence type="ECO:0000259" key="5">
    <source>
        <dbReference type="Pfam" id="PF06424"/>
    </source>
</evidence>
<dbReference type="HOGENOM" id="CLU_007010_0_0_1"/>
<dbReference type="eggNOG" id="KOG0495">
    <property type="taxonomic scope" value="Eukaryota"/>
</dbReference>
<accession>A7TJE0</accession>
<dbReference type="PhylomeDB" id="A7TJE0"/>
<keyword evidence="3" id="KW-0539">Nucleus</keyword>
<dbReference type="FunCoup" id="A7TJE0">
    <property type="interactions" value="506"/>
</dbReference>
<reference evidence="6 7" key="1">
    <citation type="journal article" date="2007" name="Proc. Natl. Acad. Sci. U.S.A.">
        <title>Independent sorting-out of thousands of duplicated gene pairs in two yeast species descended from a whole-genome duplication.</title>
        <authorList>
            <person name="Scannell D.R."/>
            <person name="Frank A.C."/>
            <person name="Conant G.C."/>
            <person name="Byrne K.P."/>
            <person name="Woolfit M."/>
            <person name="Wolfe K.H."/>
        </authorList>
    </citation>
    <scope>NUCLEOTIDE SEQUENCE [LARGE SCALE GENOMIC DNA]</scope>
    <source>
        <strain evidence="7">ATCC 22028 / DSM 70294 / BCRC 21397 / CBS 2163 / NBRC 10782 / NRRL Y-8283 / UCD 57-17</strain>
    </source>
</reference>
<keyword evidence="2" id="KW-0677">Repeat</keyword>